<sequence>MSPILMSCSHSESRLVPTIGLSGSGMEGRDNLSRAGLRSLELLLDSSTTATLALIDSLGGFGEGV</sequence>
<name>A0A565CBF4_9BRAS</name>
<dbReference type="EMBL" id="CABITT030000007">
    <property type="protein sequence ID" value="VVB10988.1"/>
    <property type="molecule type" value="Genomic_DNA"/>
</dbReference>
<gene>
    <name evidence="1" type="ORF">ANE_LOCUS21432</name>
</gene>
<comment type="caution">
    <text evidence="1">The sequence shown here is derived from an EMBL/GenBank/DDBJ whole genome shotgun (WGS) entry which is preliminary data.</text>
</comment>
<organism evidence="1 2">
    <name type="scientific">Arabis nemorensis</name>
    <dbReference type="NCBI Taxonomy" id="586526"/>
    <lineage>
        <taxon>Eukaryota</taxon>
        <taxon>Viridiplantae</taxon>
        <taxon>Streptophyta</taxon>
        <taxon>Embryophyta</taxon>
        <taxon>Tracheophyta</taxon>
        <taxon>Spermatophyta</taxon>
        <taxon>Magnoliopsida</taxon>
        <taxon>eudicotyledons</taxon>
        <taxon>Gunneridae</taxon>
        <taxon>Pentapetalae</taxon>
        <taxon>rosids</taxon>
        <taxon>malvids</taxon>
        <taxon>Brassicales</taxon>
        <taxon>Brassicaceae</taxon>
        <taxon>Arabideae</taxon>
        <taxon>Arabis</taxon>
    </lineage>
</organism>
<proteinExistence type="predicted"/>
<dbReference type="Proteomes" id="UP000489600">
    <property type="component" value="Unassembled WGS sequence"/>
</dbReference>
<accession>A0A565CBF4</accession>
<evidence type="ECO:0000313" key="1">
    <source>
        <dbReference type="EMBL" id="VVB10988.1"/>
    </source>
</evidence>
<protein>
    <submittedName>
        <fullName evidence="1">Uncharacterized protein</fullName>
    </submittedName>
</protein>
<evidence type="ECO:0000313" key="2">
    <source>
        <dbReference type="Proteomes" id="UP000489600"/>
    </source>
</evidence>
<reference evidence="1" key="1">
    <citation type="submission" date="2019-07" db="EMBL/GenBank/DDBJ databases">
        <authorList>
            <person name="Dittberner H."/>
        </authorList>
    </citation>
    <scope>NUCLEOTIDE SEQUENCE [LARGE SCALE GENOMIC DNA]</scope>
</reference>
<keyword evidence="2" id="KW-1185">Reference proteome</keyword>
<dbReference type="AlphaFoldDB" id="A0A565CBF4"/>